<feature type="compositionally biased region" description="Basic and acidic residues" evidence="2">
    <location>
        <begin position="616"/>
        <end position="625"/>
    </location>
</feature>
<keyword evidence="3" id="KW-0472">Membrane</keyword>
<gene>
    <name evidence="4" type="ORF">AB1Y20_015365</name>
</gene>
<evidence type="ECO:0000256" key="1">
    <source>
        <dbReference type="ARBA" id="ARBA00008335"/>
    </source>
</evidence>
<feature type="transmembrane region" description="Helical" evidence="3">
    <location>
        <begin position="317"/>
        <end position="338"/>
    </location>
</feature>
<comment type="similarity">
    <text evidence="1">Belongs to the major facilitator superfamily.</text>
</comment>
<dbReference type="InterPro" id="IPR039672">
    <property type="entry name" value="MFS_2"/>
</dbReference>
<protein>
    <submittedName>
        <fullName evidence="4">Uncharacterized protein</fullName>
    </submittedName>
</protein>
<feature type="transmembrane region" description="Helical" evidence="3">
    <location>
        <begin position="41"/>
        <end position="64"/>
    </location>
</feature>
<comment type="caution">
    <text evidence="4">The sequence shown here is derived from an EMBL/GenBank/DDBJ whole genome shotgun (WGS) entry which is preliminary data.</text>
</comment>
<proteinExistence type="inferred from homology"/>
<name>A0AB34K0M5_PRYPA</name>
<feature type="transmembrane region" description="Helical" evidence="3">
    <location>
        <begin position="503"/>
        <end position="524"/>
    </location>
</feature>
<dbReference type="SUPFAM" id="SSF103473">
    <property type="entry name" value="MFS general substrate transporter"/>
    <property type="match status" value="2"/>
</dbReference>
<feature type="compositionally biased region" description="Low complexity" evidence="2">
    <location>
        <begin position="634"/>
        <end position="643"/>
    </location>
</feature>
<keyword evidence="5" id="KW-1185">Reference proteome</keyword>
<feature type="compositionally biased region" description="Basic and acidic residues" evidence="2">
    <location>
        <begin position="660"/>
        <end position="674"/>
    </location>
</feature>
<dbReference type="PANTHER" id="PTHR11328">
    <property type="entry name" value="MAJOR FACILITATOR SUPERFAMILY DOMAIN-CONTAINING PROTEIN"/>
    <property type="match status" value="1"/>
</dbReference>
<dbReference type="GO" id="GO:0005886">
    <property type="term" value="C:plasma membrane"/>
    <property type="evidence" value="ECO:0007669"/>
    <property type="project" value="TreeGrafter"/>
</dbReference>
<feature type="region of interest" description="Disordered" evidence="2">
    <location>
        <begin position="616"/>
        <end position="683"/>
    </location>
</feature>
<dbReference type="InterPro" id="IPR036259">
    <property type="entry name" value="MFS_trans_sf"/>
</dbReference>
<feature type="transmembrane region" description="Helical" evidence="3">
    <location>
        <begin position="159"/>
        <end position="178"/>
    </location>
</feature>
<evidence type="ECO:0000256" key="3">
    <source>
        <dbReference type="SAM" id="Phobius"/>
    </source>
</evidence>
<organism evidence="4 5">
    <name type="scientific">Prymnesium parvum</name>
    <name type="common">Toxic golden alga</name>
    <dbReference type="NCBI Taxonomy" id="97485"/>
    <lineage>
        <taxon>Eukaryota</taxon>
        <taxon>Haptista</taxon>
        <taxon>Haptophyta</taxon>
        <taxon>Prymnesiophyceae</taxon>
        <taxon>Prymnesiales</taxon>
        <taxon>Prymnesiaceae</taxon>
        <taxon>Prymnesium</taxon>
    </lineage>
</organism>
<reference evidence="4 5" key="1">
    <citation type="journal article" date="2024" name="Science">
        <title>Giant polyketide synthase enzymes in the biosynthesis of giant marine polyether toxins.</title>
        <authorList>
            <person name="Fallon T.R."/>
            <person name="Shende V.V."/>
            <person name="Wierzbicki I.H."/>
            <person name="Pendleton A.L."/>
            <person name="Watervoot N.F."/>
            <person name="Auber R.P."/>
            <person name="Gonzalez D.J."/>
            <person name="Wisecaver J.H."/>
            <person name="Moore B.S."/>
        </authorList>
    </citation>
    <scope>NUCLEOTIDE SEQUENCE [LARGE SCALE GENOMIC DNA]</scope>
    <source>
        <strain evidence="4 5">12B1</strain>
    </source>
</reference>
<dbReference type="GO" id="GO:0015293">
    <property type="term" value="F:symporter activity"/>
    <property type="evidence" value="ECO:0007669"/>
    <property type="project" value="InterPro"/>
</dbReference>
<dbReference type="GO" id="GO:0008643">
    <property type="term" value="P:carbohydrate transport"/>
    <property type="evidence" value="ECO:0007669"/>
    <property type="project" value="InterPro"/>
</dbReference>
<evidence type="ECO:0000313" key="4">
    <source>
        <dbReference type="EMBL" id="KAL1526661.1"/>
    </source>
</evidence>
<feature type="transmembrane region" description="Helical" evidence="3">
    <location>
        <begin position="85"/>
        <end position="104"/>
    </location>
</feature>
<feature type="region of interest" description="Disordered" evidence="2">
    <location>
        <begin position="570"/>
        <end position="600"/>
    </location>
</feature>
<feature type="transmembrane region" description="Helical" evidence="3">
    <location>
        <begin position="350"/>
        <end position="372"/>
    </location>
</feature>
<feature type="transmembrane region" description="Helical" evidence="3">
    <location>
        <begin position="116"/>
        <end position="138"/>
    </location>
</feature>
<dbReference type="PANTHER" id="PTHR11328:SF24">
    <property type="entry name" value="MAJOR FACILITATOR SUPERFAMILY (MFS) PROFILE DOMAIN-CONTAINING PROTEIN"/>
    <property type="match status" value="1"/>
</dbReference>
<dbReference type="Pfam" id="PF13347">
    <property type="entry name" value="MFS_2"/>
    <property type="match status" value="2"/>
</dbReference>
<sequence length="732" mass="79019">MASARQKWMFAAAFIGMWGPLTVFGSHRTLLFVVYYQADVSALAAVGIVMGLIDALNGPLLARFADAGIANRLRCFPVAKWGRRAPLMLIGTPLMLAGPTLMWLAPSRDRTALTVWYTLCYLLMVNGVTVTLQSYLASIQELFPTGPDRARAVVRQTPFLVLTYIIAGALPVTIAFTANPDTEGQCCVTSRFDCSVKPPCGCFVNESTGTDAIDSALQLYEHKFLSVCGNSSALASATLEQVALERSEMCDDPGVPFARFAAVALLTFVMGWTALFAVPPARTIGDTKPPVKSKTSFLASIHTTFAQRPFQVYSANMFLSTTWTSFLLSNVFIYLVYISRMEPAEIGAQYVVLLAVVLVSRISSLPLFTKLLLRFPRYAHPARLLAYLKGMEVVLTPVIFSLLRLPNAPITPLLVGTGAVIGILQSPQDMCNHMLVGWAIDEDASKNAFQRREGMFYACNGVTQHLSQVVVAAVLGFWGMAGFDPSKCADSQPPSAYTAIETTFIVGLPALSALSALVLLAYPIQGERLEKLQKMLEEVAVELEVVSARLTAEDITVFGQPPSVQEMVNEKEVKLPTESETQKSDESLEEMVDASTPGDADEKDVAIQQVKALEEGATKVVDSGKGHRRTQTWAPPSSTPAAAGHTRAPSDTRAVVAAMRRQDADSETKLDRARPGHSRTPSADARAVVAALKAERQALHVTSGVGMSLHARVPSADVGSILAALRAELRSS</sequence>
<keyword evidence="3" id="KW-1133">Transmembrane helix</keyword>
<dbReference type="AlphaFoldDB" id="A0AB34K0M5"/>
<feature type="compositionally biased region" description="Basic and acidic residues" evidence="2">
    <location>
        <begin position="570"/>
        <end position="586"/>
    </location>
</feature>
<evidence type="ECO:0000256" key="2">
    <source>
        <dbReference type="SAM" id="MobiDB-lite"/>
    </source>
</evidence>
<dbReference type="Proteomes" id="UP001515480">
    <property type="component" value="Unassembled WGS sequence"/>
</dbReference>
<evidence type="ECO:0000313" key="5">
    <source>
        <dbReference type="Proteomes" id="UP001515480"/>
    </source>
</evidence>
<feature type="transmembrane region" description="Helical" evidence="3">
    <location>
        <begin position="455"/>
        <end position="483"/>
    </location>
</feature>
<keyword evidence="3" id="KW-0812">Transmembrane</keyword>
<dbReference type="EMBL" id="JBGBPQ010000003">
    <property type="protein sequence ID" value="KAL1526661.1"/>
    <property type="molecule type" value="Genomic_DNA"/>
</dbReference>
<accession>A0AB34K0M5</accession>
<feature type="transmembrane region" description="Helical" evidence="3">
    <location>
        <begin position="257"/>
        <end position="278"/>
    </location>
</feature>